<protein>
    <submittedName>
        <fullName evidence="2">Uncharacterized protein</fullName>
    </submittedName>
</protein>
<reference evidence="2 3" key="1">
    <citation type="submission" date="2024-02" db="EMBL/GenBank/DDBJ databases">
        <title>de novo genome assembly of Solanum bulbocastanum strain 11H21.</title>
        <authorList>
            <person name="Hosaka A.J."/>
        </authorList>
    </citation>
    <scope>NUCLEOTIDE SEQUENCE [LARGE SCALE GENOMIC DNA]</scope>
    <source>
        <tissue evidence="2">Young leaves</tissue>
    </source>
</reference>
<name>A0AAN8YGY7_SOLBU</name>
<evidence type="ECO:0000313" key="3">
    <source>
        <dbReference type="Proteomes" id="UP001371456"/>
    </source>
</evidence>
<proteinExistence type="predicted"/>
<dbReference type="PANTHER" id="PTHR48451">
    <property type="entry name" value="DUF4218 DOMAIN-CONTAINING PROTEIN"/>
    <property type="match status" value="1"/>
</dbReference>
<feature type="coiled-coil region" evidence="1">
    <location>
        <begin position="624"/>
        <end position="662"/>
    </location>
</feature>
<accession>A0AAN8YGY7</accession>
<organism evidence="2 3">
    <name type="scientific">Solanum bulbocastanum</name>
    <name type="common">Wild potato</name>
    <dbReference type="NCBI Taxonomy" id="147425"/>
    <lineage>
        <taxon>Eukaryota</taxon>
        <taxon>Viridiplantae</taxon>
        <taxon>Streptophyta</taxon>
        <taxon>Embryophyta</taxon>
        <taxon>Tracheophyta</taxon>
        <taxon>Spermatophyta</taxon>
        <taxon>Magnoliopsida</taxon>
        <taxon>eudicotyledons</taxon>
        <taxon>Gunneridae</taxon>
        <taxon>Pentapetalae</taxon>
        <taxon>asterids</taxon>
        <taxon>lamiids</taxon>
        <taxon>Solanales</taxon>
        <taxon>Solanaceae</taxon>
        <taxon>Solanoideae</taxon>
        <taxon>Solaneae</taxon>
        <taxon>Solanum</taxon>
    </lineage>
</organism>
<dbReference type="AlphaFoldDB" id="A0AAN8YGY7"/>
<dbReference type="Proteomes" id="UP001371456">
    <property type="component" value="Unassembled WGS sequence"/>
</dbReference>
<gene>
    <name evidence="2" type="ORF">RDI58_010642</name>
</gene>
<comment type="caution">
    <text evidence="2">The sequence shown here is derived from an EMBL/GenBank/DDBJ whole genome shotgun (WGS) entry which is preliminary data.</text>
</comment>
<evidence type="ECO:0000256" key="1">
    <source>
        <dbReference type="SAM" id="Coils"/>
    </source>
</evidence>
<keyword evidence="1" id="KW-0175">Coiled coil</keyword>
<dbReference type="Pfam" id="PF03004">
    <property type="entry name" value="Transposase_24"/>
    <property type="match status" value="1"/>
</dbReference>
<sequence>MQWHHEERNKDGVLRHPIDFEAWKSFHSKYLEFSGDPHNVCLGLAFDGFNPFGTMRTVHSTWPVILMPYNLPPWMCMKEEFFILSLLIPGPKSPGNNIDQSSKTRRVNYLKKKFEKHCPLWRNSFPQDSLLIWYIWLLTWQLRLNLPVQYIIAGCTQLRGSIAEAYIANEWLAFCSRYLEGGDSKSYCSRRCNDEIEHETSKDGCLFPTIGEPYGGVDVNEIDEKTLLQAHRHVHFNCEEYIAEIKRSHCKRCLTQHQFDRMHFDTFSECYKEQAKELEVTSDILKNIKVLAKGPSYIAKRFSAYDLFTEQAQQAIFVQDPQDHEWFVPRLIRPRDVFDMGEENSVQLESSIQSDSTDLGILENSHVSEIENNDWVRSGVDGIVIDMEVHTQASPNNGEANLEGRNDIENESNLEARKVRGPTLLKDIWKLPPGKTVDVPFNSRNQAIGKEGRKLSSFLGIIAGTPELTPLHTKSYTRDQWSGLVSYWLSDKAKRCTQASRNNRTKQKMPHTGGSKSIATLMNEQTANGREPTLAEIFLLTHKQRVDGRPLDDDSAKAIEMINEKMSNSEGSIDQPPHHIACKGDVYSQVLGNERSGYVRGLGLGPTPSILWGSRSFLENIDEEDSSNEIVQRLEQEITELKAKQNDEMNMIKQNQDNMQLELLQMRKFMCKHAPNESMPQNINGTSSGQITCFHKF</sequence>
<dbReference type="EMBL" id="JBANQN010000004">
    <property type="protein sequence ID" value="KAK6791561.1"/>
    <property type="molecule type" value="Genomic_DNA"/>
</dbReference>
<keyword evidence="3" id="KW-1185">Reference proteome</keyword>
<dbReference type="PANTHER" id="PTHR48451:SF1">
    <property type="entry name" value="DUF4218 DOMAIN-CONTAINING PROTEIN"/>
    <property type="match status" value="1"/>
</dbReference>
<dbReference type="InterPro" id="IPR004242">
    <property type="entry name" value="Transposase_21"/>
</dbReference>
<dbReference type="Pfam" id="PF02992">
    <property type="entry name" value="Transposase_21"/>
    <property type="match status" value="1"/>
</dbReference>
<evidence type="ECO:0000313" key="2">
    <source>
        <dbReference type="EMBL" id="KAK6791561.1"/>
    </source>
</evidence>
<dbReference type="InterPro" id="IPR004252">
    <property type="entry name" value="Probable_transposase_24"/>
</dbReference>